<evidence type="ECO:0000313" key="1">
    <source>
        <dbReference type="EMBL" id="KAJ7218633.1"/>
    </source>
</evidence>
<protein>
    <submittedName>
        <fullName evidence="1">Uncharacterized protein</fullName>
    </submittedName>
</protein>
<comment type="caution">
    <text evidence="1">The sequence shown here is derived from an EMBL/GenBank/DDBJ whole genome shotgun (WGS) entry which is preliminary data.</text>
</comment>
<gene>
    <name evidence="1" type="ORF">GGX14DRAFT_595440</name>
</gene>
<reference evidence="1" key="1">
    <citation type="submission" date="2023-03" db="EMBL/GenBank/DDBJ databases">
        <title>Massive genome expansion in bonnet fungi (Mycena s.s.) driven by repeated elements and novel gene families across ecological guilds.</title>
        <authorList>
            <consortium name="Lawrence Berkeley National Laboratory"/>
            <person name="Harder C.B."/>
            <person name="Miyauchi S."/>
            <person name="Viragh M."/>
            <person name="Kuo A."/>
            <person name="Thoen E."/>
            <person name="Andreopoulos B."/>
            <person name="Lu D."/>
            <person name="Skrede I."/>
            <person name="Drula E."/>
            <person name="Henrissat B."/>
            <person name="Morin E."/>
            <person name="Kohler A."/>
            <person name="Barry K."/>
            <person name="LaButti K."/>
            <person name="Morin E."/>
            <person name="Salamov A."/>
            <person name="Lipzen A."/>
            <person name="Mereny Z."/>
            <person name="Hegedus B."/>
            <person name="Baldrian P."/>
            <person name="Stursova M."/>
            <person name="Weitz H."/>
            <person name="Taylor A."/>
            <person name="Grigoriev I.V."/>
            <person name="Nagy L.G."/>
            <person name="Martin F."/>
            <person name="Kauserud H."/>
        </authorList>
    </citation>
    <scope>NUCLEOTIDE SEQUENCE</scope>
    <source>
        <strain evidence="1">9144</strain>
    </source>
</reference>
<evidence type="ECO:0000313" key="2">
    <source>
        <dbReference type="Proteomes" id="UP001219525"/>
    </source>
</evidence>
<organism evidence="1 2">
    <name type="scientific">Mycena pura</name>
    <dbReference type="NCBI Taxonomy" id="153505"/>
    <lineage>
        <taxon>Eukaryota</taxon>
        <taxon>Fungi</taxon>
        <taxon>Dikarya</taxon>
        <taxon>Basidiomycota</taxon>
        <taxon>Agaricomycotina</taxon>
        <taxon>Agaricomycetes</taxon>
        <taxon>Agaricomycetidae</taxon>
        <taxon>Agaricales</taxon>
        <taxon>Marasmiineae</taxon>
        <taxon>Mycenaceae</taxon>
        <taxon>Mycena</taxon>
    </lineage>
</organism>
<accession>A0AAD6VT02</accession>
<keyword evidence="2" id="KW-1185">Reference proteome</keyword>
<sequence length="270" mass="30713">MPHIIPKVKRYLDWHCALVRSILVSHDIHQHMTTSLIVFRIWMVERQNKKFRTQFALTTSLTHNPLSLAMRNILESGMIYTFATILQLAFHSVQSNMIYIVSALEMHSVGITFNLIIIRGAQLSHQTQNTEVTVSLPVQFAASQTTGTTQSISRRGEGDESGVFVFTQIEKDSLGVTTVSWRVQNQNSISGSEVTFQIEWLAQFAHPSWAVNCARFVVNVNAALHWRLEFRSKKFKIRQKCVLCGGCRRVHQSAICATYDECSLGLEHYD</sequence>
<dbReference type="Proteomes" id="UP001219525">
    <property type="component" value="Unassembled WGS sequence"/>
</dbReference>
<proteinExistence type="predicted"/>
<dbReference type="EMBL" id="JARJCW010000012">
    <property type="protein sequence ID" value="KAJ7218633.1"/>
    <property type="molecule type" value="Genomic_DNA"/>
</dbReference>
<dbReference type="AlphaFoldDB" id="A0AAD6VT02"/>
<name>A0AAD6VT02_9AGAR</name>